<dbReference type="Pfam" id="PF02945">
    <property type="entry name" value="Endonuclease_7"/>
    <property type="match status" value="1"/>
</dbReference>
<keyword evidence="1" id="KW-0378">Hydrolase</keyword>
<reference evidence="1" key="1">
    <citation type="journal article" date="2021" name="Proc. Natl. Acad. Sci. U.S.A.">
        <title>A Catalog of Tens of Thousands of Viruses from Human Metagenomes Reveals Hidden Associations with Chronic Diseases.</title>
        <authorList>
            <person name="Tisza M.J."/>
            <person name="Buck C.B."/>
        </authorList>
    </citation>
    <scope>NUCLEOTIDE SEQUENCE</scope>
    <source>
        <strain evidence="1">CtXOZ1</strain>
    </source>
</reference>
<protein>
    <submittedName>
        <fullName evidence="1">Recombination endonuclease VII</fullName>
    </submittedName>
</protein>
<dbReference type="InterPro" id="IPR044925">
    <property type="entry name" value="His-Me_finger_sf"/>
</dbReference>
<accession>A0A8S5LBA3</accession>
<keyword evidence="1" id="KW-0540">Nuclease</keyword>
<dbReference type="GO" id="GO:0004519">
    <property type="term" value="F:endonuclease activity"/>
    <property type="evidence" value="ECO:0007669"/>
    <property type="project" value="UniProtKB-KW"/>
</dbReference>
<dbReference type="EMBL" id="BK014672">
    <property type="protein sequence ID" value="DAD67208.1"/>
    <property type="molecule type" value="Genomic_DNA"/>
</dbReference>
<sequence length="146" mass="16255">MGGMTPLADRKPCIDCTAEGRVNKRATPYPGPRCATHHGLEMKRRKQASRERSLMKRFGITMAEYEAIYEHQGGVCYICRRATGKSRALAVDHDHDTGYIRGLLCSSCNKGVIGHLRDSVETLQRAITYLEDPPAQQVIGKRVAPQ</sequence>
<keyword evidence="1" id="KW-0255">Endonuclease</keyword>
<name>A0A8S5LBA3_9CAUD</name>
<evidence type="ECO:0000313" key="1">
    <source>
        <dbReference type="EMBL" id="DAD67208.1"/>
    </source>
</evidence>
<proteinExistence type="predicted"/>
<dbReference type="SUPFAM" id="SSF54060">
    <property type="entry name" value="His-Me finger endonucleases"/>
    <property type="match status" value="1"/>
</dbReference>
<dbReference type="InterPro" id="IPR038563">
    <property type="entry name" value="Endonuclease_7_sf"/>
</dbReference>
<dbReference type="InterPro" id="IPR004211">
    <property type="entry name" value="Endonuclease_7"/>
</dbReference>
<dbReference type="Gene3D" id="3.40.1800.10">
    <property type="entry name" value="His-Me finger endonucleases"/>
    <property type="match status" value="1"/>
</dbReference>
<organism evidence="1">
    <name type="scientific">Siphoviridae sp. ctXOZ1</name>
    <dbReference type="NCBI Taxonomy" id="2823585"/>
    <lineage>
        <taxon>Viruses</taxon>
        <taxon>Duplodnaviria</taxon>
        <taxon>Heunggongvirae</taxon>
        <taxon>Uroviricota</taxon>
        <taxon>Caudoviricetes</taxon>
    </lineage>
</organism>